<sequence length="109" mass="12368">MTVGGRTKAHLHDPKDCGAHGKSRWSFDRTTAISPKHEEPFHLRMRLQRRRFASNARLNPLAEAQASISRPAALYLGLYPSRHIVFPFNEPRPELAAAWSRNRRAGGLE</sequence>
<reference evidence="2" key="1">
    <citation type="journal article" date="2020" name="Stud. Mycol.">
        <title>101 Dothideomycetes genomes: a test case for predicting lifestyles and emergence of pathogens.</title>
        <authorList>
            <person name="Haridas S."/>
            <person name="Albert R."/>
            <person name="Binder M."/>
            <person name="Bloem J."/>
            <person name="Labutti K."/>
            <person name="Salamov A."/>
            <person name="Andreopoulos B."/>
            <person name="Baker S."/>
            <person name="Barry K."/>
            <person name="Bills G."/>
            <person name="Bluhm B."/>
            <person name="Cannon C."/>
            <person name="Castanera R."/>
            <person name="Culley D."/>
            <person name="Daum C."/>
            <person name="Ezra D."/>
            <person name="Gonzalez J."/>
            <person name="Henrissat B."/>
            <person name="Kuo A."/>
            <person name="Liang C."/>
            <person name="Lipzen A."/>
            <person name="Lutzoni F."/>
            <person name="Magnuson J."/>
            <person name="Mondo S."/>
            <person name="Nolan M."/>
            <person name="Ohm R."/>
            <person name="Pangilinan J."/>
            <person name="Park H.-J."/>
            <person name="Ramirez L."/>
            <person name="Alfaro M."/>
            <person name="Sun H."/>
            <person name="Tritt A."/>
            <person name="Yoshinaga Y."/>
            <person name="Zwiers L.-H."/>
            <person name="Turgeon B."/>
            <person name="Goodwin S."/>
            <person name="Spatafora J."/>
            <person name="Crous P."/>
            <person name="Grigoriev I."/>
        </authorList>
    </citation>
    <scope>NUCLEOTIDE SEQUENCE</scope>
    <source>
        <strain evidence="2">CBS 122367</strain>
    </source>
</reference>
<evidence type="ECO:0000256" key="1">
    <source>
        <dbReference type="SAM" id="MobiDB-lite"/>
    </source>
</evidence>
<dbReference type="AlphaFoldDB" id="A0A6G1IK17"/>
<dbReference type="EMBL" id="MU005613">
    <property type="protein sequence ID" value="KAF2678333.1"/>
    <property type="molecule type" value="Genomic_DNA"/>
</dbReference>
<dbReference type="Proteomes" id="UP000799291">
    <property type="component" value="Unassembled WGS sequence"/>
</dbReference>
<name>A0A6G1IK17_9PLEO</name>
<keyword evidence="3" id="KW-1185">Reference proteome</keyword>
<accession>A0A6G1IK17</accession>
<evidence type="ECO:0000313" key="2">
    <source>
        <dbReference type="EMBL" id="KAF2678333.1"/>
    </source>
</evidence>
<feature type="region of interest" description="Disordered" evidence="1">
    <location>
        <begin position="1"/>
        <end position="22"/>
    </location>
</feature>
<evidence type="ECO:0000313" key="3">
    <source>
        <dbReference type="Proteomes" id="UP000799291"/>
    </source>
</evidence>
<proteinExistence type="predicted"/>
<organism evidence="2 3">
    <name type="scientific">Lentithecium fluviatile CBS 122367</name>
    <dbReference type="NCBI Taxonomy" id="1168545"/>
    <lineage>
        <taxon>Eukaryota</taxon>
        <taxon>Fungi</taxon>
        <taxon>Dikarya</taxon>
        <taxon>Ascomycota</taxon>
        <taxon>Pezizomycotina</taxon>
        <taxon>Dothideomycetes</taxon>
        <taxon>Pleosporomycetidae</taxon>
        <taxon>Pleosporales</taxon>
        <taxon>Massarineae</taxon>
        <taxon>Lentitheciaceae</taxon>
        <taxon>Lentithecium</taxon>
    </lineage>
</organism>
<protein>
    <submittedName>
        <fullName evidence="2">Uncharacterized protein</fullName>
    </submittedName>
</protein>
<dbReference type="OrthoDB" id="3772764at2759"/>
<gene>
    <name evidence="2" type="ORF">K458DRAFT_140691</name>
</gene>
<feature type="compositionally biased region" description="Basic and acidic residues" evidence="1">
    <location>
        <begin position="10"/>
        <end position="19"/>
    </location>
</feature>